<evidence type="ECO:0000259" key="1">
    <source>
        <dbReference type="PROSITE" id="PS50280"/>
    </source>
</evidence>
<dbReference type="CDD" id="cd08161">
    <property type="entry name" value="SET"/>
    <property type="match status" value="1"/>
</dbReference>
<sequence>MTRMLNHSCDAACHFVEMINRANVVVMVVAKRTIEEGEEVTVDYVDPWFGDMVRIALYWFDNLP</sequence>
<reference evidence="2 3" key="2">
    <citation type="submission" date="2013-11" db="EMBL/GenBank/DDBJ databases">
        <title>The Genome Sequence of Phytophthora parasitica INRA-310.</title>
        <authorList>
            <consortium name="The Broad Institute Genomics Platform"/>
            <person name="Russ C."/>
            <person name="Tyler B."/>
            <person name="Panabieres F."/>
            <person name="Shan W."/>
            <person name="Tripathy S."/>
            <person name="Grunwald N."/>
            <person name="Machado M."/>
            <person name="Johnson C.S."/>
            <person name="Arredondo F."/>
            <person name="Hong C."/>
            <person name="Coffey M."/>
            <person name="Young S.K."/>
            <person name="Zeng Q."/>
            <person name="Gargeya S."/>
            <person name="Fitzgerald M."/>
            <person name="Abouelleil A."/>
            <person name="Alvarado L."/>
            <person name="Chapman S.B."/>
            <person name="Gainer-Dewar J."/>
            <person name="Goldberg J."/>
            <person name="Griggs A."/>
            <person name="Gujja S."/>
            <person name="Hansen M."/>
            <person name="Howarth C."/>
            <person name="Imamovic A."/>
            <person name="Ireland A."/>
            <person name="Larimer J."/>
            <person name="McCowan C."/>
            <person name="Murphy C."/>
            <person name="Pearson M."/>
            <person name="Poon T.W."/>
            <person name="Priest M."/>
            <person name="Roberts A."/>
            <person name="Saif S."/>
            <person name="Shea T."/>
            <person name="Sykes S."/>
            <person name="Wortman J."/>
            <person name="Nusbaum C."/>
            <person name="Birren B."/>
        </authorList>
    </citation>
    <scope>NUCLEOTIDE SEQUENCE [LARGE SCALE GENOMIC DNA]</scope>
    <source>
        <strain evidence="2 3">INRA-310</strain>
    </source>
</reference>
<organism evidence="2 3">
    <name type="scientific">Phytophthora nicotianae (strain INRA-310)</name>
    <name type="common">Phytophthora parasitica</name>
    <dbReference type="NCBI Taxonomy" id="761204"/>
    <lineage>
        <taxon>Eukaryota</taxon>
        <taxon>Sar</taxon>
        <taxon>Stramenopiles</taxon>
        <taxon>Oomycota</taxon>
        <taxon>Peronosporomycetes</taxon>
        <taxon>Peronosporales</taxon>
        <taxon>Peronosporaceae</taxon>
        <taxon>Phytophthora</taxon>
    </lineage>
</organism>
<proteinExistence type="predicted"/>
<evidence type="ECO:0000313" key="3">
    <source>
        <dbReference type="Proteomes" id="UP000018817"/>
    </source>
</evidence>
<gene>
    <name evidence="2" type="ORF">PPTG_10481</name>
</gene>
<dbReference type="PROSITE" id="PS50280">
    <property type="entry name" value="SET"/>
    <property type="match status" value="1"/>
</dbReference>
<dbReference type="OMA" id="CHFVEMI"/>
<evidence type="ECO:0000313" key="2">
    <source>
        <dbReference type="EMBL" id="ETN10333.1"/>
    </source>
</evidence>
<accession>W2QAY8</accession>
<dbReference type="SUPFAM" id="SSF82199">
    <property type="entry name" value="SET domain"/>
    <property type="match status" value="1"/>
</dbReference>
<dbReference type="EMBL" id="KI669582">
    <property type="protein sequence ID" value="ETN10333.1"/>
    <property type="molecule type" value="Genomic_DNA"/>
</dbReference>
<protein>
    <recommendedName>
        <fullName evidence="1">SET domain-containing protein</fullName>
    </recommendedName>
</protein>
<dbReference type="Pfam" id="PF00856">
    <property type="entry name" value="SET"/>
    <property type="match status" value="1"/>
</dbReference>
<feature type="domain" description="SET" evidence="1">
    <location>
        <begin position="1"/>
        <end position="45"/>
    </location>
</feature>
<reference evidence="3" key="1">
    <citation type="submission" date="2011-12" db="EMBL/GenBank/DDBJ databases">
        <authorList>
            <consortium name="The Broad Institute Genome Sequencing Platform"/>
            <person name="Russ C."/>
            <person name="Tyler B."/>
            <person name="Panabieres F."/>
            <person name="Shan W."/>
            <person name="Tripathy S."/>
            <person name="Grunwald N."/>
            <person name="Machado M."/>
            <person name="Young S.K."/>
            <person name="Zeng Q."/>
            <person name="Gargeya S."/>
            <person name="Fitzgerald M."/>
            <person name="Haas B."/>
            <person name="Abouelleil A."/>
            <person name="Alvarado L."/>
            <person name="Arachchi H.M."/>
            <person name="Berlin A."/>
            <person name="Chapman S.B."/>
            <person name="Gearin G."/>
            <person name="Goldberg J."/>
            <person name="Griggs A."/>
            <person name="Gujja S."/>
            <person name="Hansen M."/>
            <person name="Heiman D."/>
            <person name="Howarth C."/>
            <person name="Larimer J."/>
            <person name="Lui A."/>
            <person name="MacDonald P.J.P."/>
            <person name="McCowen C."/>
            <person name="Montmayeur A."/>
            <person name="Murphy C."/>
            <person name="Neiman D."/>
            <person name="Pearson M."/>
            <person name="Priest M."/>
            <person name="Roberts A."/>
            <person name="Saif S."/>
            <person name="Shea T."/>
            <person name="Sisk P."/>
            <person name="Stolte C."/>
            <person name="Sykes S."/>
            <person name="Wortman J."/>
            <person name="Nusbaum C."/>
            <person name="Birren B."/>
        </authorList>
    </citation>
    <scope>NUCLEOTIDE SEQUENCE [LARGE SCALE GENOMIC DNA]</scope>
    <source>
        <strain evidence="3">INRA-310</strain>
    </source>
</reference>
<dbReference type="VEuPathDB" id="FungiDB:PPTG_10481"/>
<dbReference type="InterPro" id="IPR046341">
    <property type="entry name" value="SET_dom_sf"/>
</dbReference>
<name>W2QAY8_PHYN3</name>
<dbReference type="Proteomes" id="UP000018817">
    <property type="component" value="Unassembled WGS sequence"/>
</dbReference>
<dbReference type="RefSeq" id="XP_008904094.1">
    <property type="nucleotide sequence ID" value="XM_008905846.1"/>
</dbReference>
<dbReference type="InterPro" id="IPR001214">
    <property type="entry name" value="SET_dom"/>
</dbReference>
<dbReference type="AlphaFoldDB" id="W2QAY8"/>
<dbReference type="GeneID" id="20180104"/>
<dbReference type="Gene3D" id="2.170.270.10">
    <property type="entry name" value="SET domain"/>
    <property type="match status" value="1"/>
</dbReference>